<comment type="subcellular location">
    <subcellularLocation>
        <location evidence="1">Nucleus</location>
    </subcellularLocation>
</comment>
<dbReference type="GO" id="GO:0005634">
    <property type="term" value="C:nucleus"/>
    <property type="evidence" value="ECO:0007669"/>
    <property type="project" value="UniProtKB-SubCell"/>
</dbReference>
<dbReference type="InterPro" id="IPR001356">
    <property type="entry name" value="HD"/>
</dbReference>
<dbReference type="InterPro" id="IPR009057">
    <property type="entry name" value="Homeodomain-like_sf"/>
</dbReference>
<dbReference type="OrthoDB" id="6159439at2759"/>
<dbReference type="EMBL" id="KZ308237">
    <property type="protein sequence ID" value="KAG8225427.1"/>
    <property type="molecule type" value="Genomic_DNA"/>
</dbReference>
<dbReference type="AlphaFoldDB" id="A0A8K0NXK5"/>
<comment type="caution">
    <text evidence="2">The sequence shown here is derived from an EMBL/GenBank/DDBJ whole genome shotgun (WGS) entry which is preliminary data.</text>
</comment>
<organism evidence="2 3">
    <name type="scientific">Ladona fulva</name>
    <name type="common">Scarce chaser dragonfly</name>
    <name type="synonym">Libellula fulva</name>
    <dbReference type="NCBI Taxonomy" id="123851"/>
    <lineage>
        <taxon>Eukaryota</taxon>
        <taxon>Metazoa</taxon>
        <taxon>Ecdysozoa</taxon>
        <taxon>Arthropoda</taxon>
        <taxon>Hexapoda</taxon>
        <taxon>Insecta</taxon>
        <taxon>Pterygota</taxon>
        <taxon>Palaeoptera</taxon>
        <taxon>Odonata</taxon>
        <taxon>Epiprocta</taxon>
        <taxon>Anisoptera</taxon>
        <taxon>Libelluloidea</taxon>
        <taxon>Libellulidae</taxon>
        <taxon>Ladona</taxon>
    </lineage>
</organism>
<evidence type="ECO:0000313" key="3">
    <source>
        <dbReference type="Proteomes" id="UP000792457"/>
    </source>
</evidence>
<keyword evidence="3" id="KW-1185">Reference proteome</keyword>
<evidence type="ECO:0008006" key="4">
    <source>
        <dbReference type="Google" id="ProtNLM"/>
    </source>
</evidence>
<dbReference type="GO" id="GO:0003677">
    <property type="term" value="F:DNA binding"/>
    <property type="evidence" value="ECO:0007669"/>
    <property type="project" value="InterPro"/>
</dbReference>
<protein>
    <recommendedName>
        <fullName evidence="4">Homeobox domain-containing protein</fullName>
    </recommendedName>
</protein>
<accession>A0A8K0NXK5</accession>
<proteinExistence type="predicted"/>
<dbReference type="CDD" id="cd00086">
    <property type="entry name" value="homeodomain"/>
    <property type="match status" value="1"/>
</dbReference>
<name>A0A8K0NXK5_LADFU</name>
<evidence type="ECO:0000313" key="2">
    <source>
        <dbReference type="EMBL" id="KAG8225427.1"/>
    </source>
</evidence>
<sequence length="250" mass="26736">MSSRNLLKMSYYFSPSSHVKSVSPQLSPGSTSTGSFSPAPAAFLPPAPFITDVQREALEAQFARLKNPHSTDVMLLAAETGLHENEVQLQGRIDSPPVAGALNLRKPGSPADWLNGGETRGWLELVGVFAKGSLKRGGGVKGRAGPKPGLQAAEIPKLLVTSSSLSPVEKSNFERTGAATSARRQFGAATASVVPSAADRPYCSEDRELGLEDHVIKGRRFKDFLLWMKLNCFSFNSSASALGFRVFSSQ</sequence>
<dbReference type="Proteomes" id="UP000792457">
    <property type="component" value="Unassembled WGS sequence"/>
</dbReference>
<reference evidence="2" key="2">
    <citation type="submission" date="2017-10" db="EMBL/GenBank/DDBJ databases">
        <title>Ladona fulva Genome sequencing and assembly.</title>
        <authorList>
            <person name="Murali S."/>
            <person name="Richards S."/>
            <person name="Bandaranaike D."/>
            <person name="Bellair M."/>
            <person name="Blankenburg K."/>
            <person name="Chao H."/>
            <person name="Dinh H."/>
            <person name="Doddapaneni H."/>
            <person name="Dugan-Rocha S."/>
            <person name="Elkadiri S."/>
            <person name="Gnanaolivu R."/>
            <person name="Hernandez B."/>
            <person name="Skinner E."/>
            <person name="Javaid M."/>
            <person name="Lee S."/>
            <person name="Li M."/>
            <person name="Ming W."/>
            <person name="Munidasa M."/>
            <person name="Muniz J."/>
            <person name="Nguyen L."/>
            <person name="Hughes D."/>
            <person name="Osuji N."/>
            <person name="Pu L.-L."/>
            <person name="Puazo M."/>
            <person name="Qu C."/>
            <person name="Quiroz J."/>
            <person name="Raj R."/>
            <person name="Weissenberger G."/>
            <person name="Xin Y."/>
            <person name="Zou X."/>
            <person name="Han Y."/>
            <person name="Worley K."/>
            <person name="Muzny D."/>
            <person name="Gibbs R."/>
        </authorList>
    </citation>
    <scope>NUCLEOTIDE SEQUENCE</scope>
    <source>
        <strain evidence="2">Sampled in the wild</strain>
    </source>
</reference>
<evidence type="ECO:0000256" key="1">
    <source>
        <dbReference type="ARBA" id="ARBA00004123"/>
    </source>
</evidence>
<gene>
    <name evidence="2" type="ORF">J437_LFUL004248</name>
</gene>
<reference evidence="2" key="1">
    <citation type="submission" date="2013-04" db="EMBL/GenBank/DDBJ databases">
        <authorList>
            <person name="Qu J."/>
            <person name="Murali S.C."/>
            <person name="Bandaranaike D."/>
            <person name="Bellair M."/>
            <person name="Blankenburg K."/>
            <person name="Chao H."/>
            <person name="Dinh H."/>
            <person name="Doddapaneni H."/>
            <person name="Downs B."/>
            <person name="Dugan-Rocha S."/>
            <person name="Elkadiri S."/>
            <person name="Gnanaolivu R.D."/>
            <person name="Hernandez B."/>
            <person name="Javaid M."/>
            <person name="Jayaseelan J.C."/>
            <person name="Lee S."/>
            <person name="Li M."/>
            <person name="Ming W."/>
            <person name="Munidasa M."/>
            <person name="Muniz J."/>
            <person name="Nguyen L."/>
            <person name="Ongeri F."/>
            <person name="Osuji N."/>
            <person name="Pu L.-L."/>
            <person name="Puazo M."/>
            <person name="Qu C."/>
            <person name="Quiroz J."/>
            <person name="Raj R."/>
            <person name="Weissenberger G."/>
            <person name="Xin Y."/>
            <person name="Zou X."/>
            <person name="Han Y."/>
            <person name="Richards S."/>
            <person name="Worley K."/>
            <person name="Muzny D."/>
            <person name="Gibbs R."/>
        </authorList>
    </citation>
    <scope>NUCLEOTIDE SEQUENCE</scope>
    <source>
        <strain evidence="2">Sampled in the wild</strain>
    </source>
</reference>
<dbReference type="SUPFAM" id="SSF46689">
    <property type="entry name" value="Homeodomain-like"/>
    <property type="match status" value="1"/>
</dbReference>